<dbReference type="Pfam" id="PF26138">
    <property type="entry name" value="DUF8040"/>
    <property type="match status" value="1"/>
</dbReference>
<dbReference type="EMBL" id="SMMG02000006">
    <property type="protein sequence ID" value="KAA3469540.1"/>
    <property type="molecule type" value="Genomic_DNA"/>
</dbReference>
<dbReference type="InterPro" id="IPR035979">
    <property type="entry name" value="RBD_domain_sf"/>
</dbReference>
<dbReference type="GO" id="GO:0046872">
    <property type="term" value="F:metal ion binding"/>
    <property type="evidence" value="ECO:0007669"/>
    <property type="project" value="UniProtKB-KW"/>
</dbReference>
<comment type="caution">
    <text evidence="10">The sequence shown here is derived from an EMBL/GenBank/DDBJ whole genome shotgun (WGS) entry which is preliminary data.</text>
</comment>
<reference evidence="11" key="1">
    <citation type="journal article" date="2019" name="Plant Biotechnol. J.">
        <title>Genome sequencing of the Australian wild diploid species Gossypium australe highlights disease resistance and delayed gland morphogenesis.</title>
        <authorList>
            <person name="Cai Y."/>
            <person name="Cai X."/>
            <person name="Wang Q."/>
            <person name="Wang P."/>
            <person name="Zhang Y."/>
            <person name="Cai C."/>
            <person name="Xu Y."/>
            <person name="Wang K."/>
            <person name="Zhou Z."/>
            <person name="Wang C."/>
            <person name="Geng S."/>
            <person name="Li B."/>
            <person name="Dong Q."/>
            <person name="Hou Y."/>
            <person name="Wang H."/>
            <person name="Ai P."/>
            <person name="Liu Z."/>
            <person name="Yi F."/>
            <person name="Sun M."/>
            <person name="An G."/>
            <person name="Cheng J."/>
            <person name="Zhang Y."/>
            <person name="Shi Q."/>
            <person name="Xie Y."/>
            <person name="Shi X."/>
            <person name="Chang Y."/>
            <person name="Huang F."/>
            <person name="Chen Y."/>
            <person name="Hong S."/>
            <person name="Mi L."/>
            <person name="Sun Q."/>
            <person name="Zhang L."/>
            <person name="Zhou B."/>
            <person name="Peng R."/>
            <person name="Zhang X."/>
            <person name="Liu F."/>
        </authorList>
    </citation>
    <scope>NUCLEOTIDE SEQUENCE [LARGE SCALE GENOMIC DNA]</scope>
    <source>
        <strain evidence="11">cv. PA1801</strain>
    </source>
</reference>
<dbReference type="GO" id="GO:0016787">
    <property type="term" value="F:hydrolase activity"/>
    <property type="evidence" value="ECO:0007669"/>
    <property type="project" value="UniProtKB-KW"/>
</dbReference>
<evidence type="ECO:0000259" key="8">
    <source>
        <dbReference type="Pfam" id="PF13359"/>
    </source>
</evidence>
<comment type="cofactor">
    <cofactor evidence="1">
        <name>a divalent metal cation</name>
        <dbReference type="ChEBI" id="CHEBI:60240"/>
    </cofactor>
</comment>
<name>A0A5B6VJY2_9ROSI</name>
<dbReference type="InterPro" id="IPR058353">
    <property type="entry name" value="DUF8040"/>
</dbReference>
<evidence type="ECO:0000256" key="1">
    <source>
        <dbReference type="ARBA" id="ARBA00001968"/>
    </source>
</evidence>
<keyword evidence="5" id="KW-0479">Metal-binding</keyword>
<dbReference type="AlphaFoldDB" id="A0A5B6VJY2"/>
<dbReference type="GO" id="GO:0003676">
    <property type="term" value="F:nucleic acid binding"/>
    <property type="evidence" value="ECO:0007669"/>
    <property type="project" value="InterPro"/>
</dbReference>
<evidence type="ECO:0000313" key="11">
    <source>
        <dbReference type="Proteomes" id="UP000325315"/>
    </source>
</evidence>
<evidence type="ECO:0000313" key="10">
    <source>
        <dbReference type="EMBL" id="KAA3469540.1"/>
    </source>
</evidence>
<organism evidence="10 11">
    <name type="scientific">Gossypium australe</name>
    <dbReference type="NCBI Taxonomy" id="47621"/>
    <lineage>
        <taxon>Eukaryota</taxon>
        <taxon>Viridiplantae</taxon>
        <taxon>Streptophyta</taxon>
        <taxon>Embryophyta</taxon>
        <taxon>Tracheophyta</taxon>
        <taxon>Spermatophyta</taxon>
        <taxon>Magnoliopsida</taxon>
        <taxon>eudicotyledons</taxon>
        <taxon>Gunneridae</taxon>
        <taxon>Pentapetalae</taxon>
        <taxon>rosids</taxon>
        <taxon>malvids</taxon>
        <taxon>Malvales</taxon>
        <taxon>Malvaceae</taxon>
        <taxon>Malvoideae</taxon>
        <taxon>Gossypium</taxon>
    </lineage>
</organism>
<evidence type="ECO:0000256" key="6">
    <source>
        <dbReference type="ARBA" id="ARBA00022801"/>
    </source>
</evidence>
<evidence type="ECO:0000256" key="2">
    <source>
        <dbReference type="ARBA" id="ARBA00004123"/>
    </source>
</evidence>
<dbReference type="InterPro" id="IPR027806">
    <property type="entry name" value="HARBI1_dom"/>
</dbReference>
<gene>
    <name evidence="10" type="ORF">EPI10_015316</name>
</gene>
<evidence type="ECO:0000259" key="9">
    <source>
        <dbReference type="Pfam" id="PF26138"/>
    </source>
</evidence>
<comment type="subcellular location">
    <subcellularLocation>
        <location evidence="2">Nucleus</location>
    </subcellularLocation>
</comment>
<dbReference type="Pfam" id="PF13359">
    <property type="entry name" value="DDE_Tnp_4"/>
    <property type="match status" value="1"/>
</dbReference>
<protein>
    <submittedName>
        <fullName evidence="10">PIF-like transposase</fullName>
    </submittedName>
</protein>
<dbReference type="GO" id="GO:0004518">
    <property type="term" value="F:nuclease activity"/>
    <property type="evidence" value="ECO:0007669"/>
    <property type="project" value="UniProtKB-KW"/>
</dbReference>
<keyword evidence="7" id="KW-0539">Nucleus</keyword>
<evidence type="ECO:0000256" key="7">
    <source>
        <dbReference type="ARBA" id="ARBA00023242"/>
    </source>
</evidence>
<dbReference type="InterPro" id="IPR045249">
    <property type="entry name" value="HARBI1-like"/>
</dbReference>
<accession>A0A5B6VJY2</accession>
<proteinExistence type="inferred from homology"/>
<keyword evidence="6" id="KW-0378">Hydrolase</keyword>
<dbReference type="SUPFAM" id="SSF54928">
    <property type="entry name" value="RNA-binding domain, RBD"/>
    <property type="match status" value="1"/>
</dbReference>
<dbReference type="PANTHER" id="PTHR22930">
    <property type="match status" value="1"/>
</dbReference>
<sequence length="289" mass="33143">MLMEKLDAMVQVVTEKSIKDMELINLEAHTLVDSLAKLLIHNVPCMTSFQTGEKWMQELLNGHEKCCFNMFRMTQSTFHQLCTDLESNYRLLPSDRISTLENVNLFVFNLSKGASNRDVQKLFQNFGETLSTIFKRVLDAMNGLLRDIIRARDPKFKETISQIIKDTKYMPQFKDRIGAINGTYIDAIIHEENQLRYKGRKGTPTINVLAACNFDLLFTYVLSGWKGSAHDSCIFLDTIGNPSLNFPKPLPGKYYLVKKGYPERQGYLTPYHKIRYHPSESRGANSRGP</sequence>
<dbReference type="PANTHER" id="PTHR22930:SF221">
    <property type="entry name" value="NUCLEASE HARBI1"/>
    <property type="match status" value="1"/>
</dbReference>
<dbReference type="OrthoDB" id="998700at2759"/>
<keyword evidence="11" id="KW-1185">Reference proteome</keyword>
<feature type="domain" description="DUF8040" evidence="9">
    <location>
        <begin position="47"/>
        <end position="141"/>
    </location>
</feature>
<feature type="domain" description="DDE Tnp4" evidence="8">
    <location>
        <begin position="191"/>
        <end position="278"/>
    </location>
</feature>
<evidence type="ECO:0000256" key="4">
    <source>
        <dbReference type="ARBA" id="ARBA00022722"/>
    </source>
</evidence>
<dbReference type="GO" id="GO:0005634">
    <property type="term" value="C:nucleus"/>
    <property type="evidence" value="ECO:0007669"/>
    <property type="project" value="UniProtKB-SubCell"/>
</dbReference>
<dbReference type="Proteomes" id="UP000325315">
    <property type="component" value="Unassembled WGS sequence"/>
</dbReference>
<evidence type="ECO:0000256" key="5">
    <source>
        <dbReference type="ARBA" id="ARBA00022723"/>
    </source>
</evidence>
<evidence type="ECO:0000256" key="3">
    <source>
        <dbReference type="ARBA" id="ARBA00006958"/>
    </source>
</evidence>
<keyword evidence="4" id="KW-0540">Nuclease</keyword>
<comment type="similarity">
    <text evidence="3">Belongs to the HARBI1 family.</text>
</comment>